<dbReference type="PANTHER" id="PTHR17695">
    <property type="entry name" value="SMALL SUBUNIT PROCESSOME COMPONENT 20 HOMOLOG"/>
    <property type="match status" value="1"/>
</dbReference>
<gene>
    <name evidence="4" type="ORF">RJ641_027193</name>
</gene>
<dbReference type="GO" id="GO:0030686">
    <property type="term" value="C:90S preribosome"/>
    <property type="evidence" value="ECO:0007669"/>
    <property type="project" value="TreeGrafter"/>
</dbReference>
<feature type="domain" description="U3 small nucleolar RNA-associated protein 20" evidence="2">
    <location>
        <begin position="1764"/>
        <end position="1977"/>
    </location>
</feature>
<evidence type="ECO:0000259" key="2">
    <source>
        <dbReference type="Pfam" id="PF20416"/>
    </source>
</evidence>
<name>A0AAN8W5Q2_9MAGN</name>
<evidence type="ECO:0000259" key="1">
    <source>
        <dbReference type="Pfam" id="PF07539"/>
    </source>
</evidence>
<evidence type="ECO:0000259" key="3">
    <source>
        <dbReference type="Pfam" id="PF23099"/>
    </source>
</evidence>
<protein>
    <submittedName>
        <fullName evidence="4">U3 small nucleolar RNA-associated protein 20, N-terminal</fullName>
    </submittedName>
</protein>
<dbReference type="Proteomes" id="UP001370490">
    <property type="component" value="Unassembled WGS sequence"/>
</dbReference>
<dbReference type="Pfam" id="PF20416">
    <property type="entry name" value="UTP20"/>
    <property type="match status" value="1"/>
</dbReference>
<dbReference type="InterPro" id="IPR016024">
    <property type="entry name" value="ARM-type_fold"/>
</dbReference>
<dbReference type="PANTHER" id="PTHR17695:SF11">
    <property type="entry name" value="SMALL SUBUNIT PROCESSOME COMPONENT 20 HOMOLOG"/>
    <property type="match status" value="1"/>
</dbReference>
<feature type="domain" description="U3 small nucleolar RNA-associated protein 20 C-terminal" evidence="3">
    <location>
        <begin position="2612"/>
        <end position="2687"/>
    </location>
</feature>
<sequence>MATSSESQAVKSLNNSGGRRRFTFKRFSQRIEEIEIDVYRSLNAEASEPSRGSFFLDSLIEWRELNTAEDFISLYEEMMPVVQTLPLVLLQKEFIISKLLSRLQMKARLSLEPILRLIAALSRDLTKDFLPFLQRIADSLVSLLKSGADREPEVLEQIFMSWSYIMKYLQKYLVQDVTHILKITVHLRYYSKDYVREFMAESVSFLLRNAPEKQLIKGIRRITFEAVKKPSDARIGGAGALLFHVMIGSSSRFHSKARQVLQLLMDDCLLDIGNKVAQDSDTAVEVVKTSFKRLCEELEPEELNLFWECFFLEITDSTSNGSLLHLSRVLFLLVSCIQLGNGCKVTDYQQMLEINNLLIRTYILPSSGMVKDHSSVVVDRILQLMLCALDGLLNSNNMSTISGILSQWAPVFEIRTSSLLNFMRELLLKDPCIISAFKINIMSALNERMESAEEEVVYLMLTFFKRLNLEVLDSFLDGTSKEPLLRTGSQLEENIRYWIELINASTHDSQSSFNLPEGKMAYLWGLIQCCSYFPDTRSSILMDLVDVLDRLLMNEADEIAGAPRKHWQCLLGTALSSYTKMQLAKNSGLEHMSKYLHLAKRHKSSSQVLVAVAEYLDQVHGPAAQADTTLRKSHPVLEGDEAIKSMHGFCENLSHSDKMIRISTLRILCHYDPQVCALLGDDQPIVKKLKIEVSQSSDLEIKSNNVLRLLLEIETTPLSVATSRKLILLISRIQMGLSAARISEALIPLVLNGTIGVLHNRFSYMWSPVLECLVVLIGNYTTYIWDMFVLYLEHCQSVFLSSHEHDQLDGENAGRICKSNDLVESFKSCTSSISDSTPNASVLSLLIQSLQKIPMVAESRSRHIVPIFLKFLGYNNDDLTSVGSFNQFACKRREWNNILKEWLNLLRLMKNPKAFYHNQFLKEVLQNRLLDETDAEIQLKVLDCLLNWKDKFLVPYGEHLRNLINSKHLREELTAWSLSQQSPAIEEEHRPYLVPLVIQLLVPKVRSLKTLASRKRASVHHRKAVLGFLAQLEVEELRIFFSLLLKPLWENLNPTGETATCFWSLKESGFDAIEASGVFEWFTLDRIMTLSWKKRYGFMHVIEDIMGVFDELHIQPFLNLLVGCVVRVLGSCSIGLDNAKSGALSLRQNGSSLKPDLHDIDGEPENLIMTSMAVKQFKDLRSLCLKIISSVLNKYSEHDFGFDFWELFFKSVKPLVENFKKEASSSEKPSSLFSCFVAMSRSHNLVLHLDKEKSLVPDIFSILTVATASEAIVSGVLKFVEDLLNLDSELGSEDGAVKRVLLPNVDALIFSLHCLFQPDNASKRKSVRFPGETELRIFKLLSKYIKDPLPARRFVDILLLLVTKRANSPDVCIGALQVIQDLVLVVGSEATSKILNAVSPLLVNAGTDMRLSICDLLAAVAKVDHAVLYVAELLCKLNATTVIDLGGLDYDTVIGAYEKIDTQFFFTVQVDHALVILSHCVYDMASEELILRHSAYRLLLSFVEFSALVLGQEAKKCPESPEKVVKDASCRTWTGTSIQRLLNKFFLKHMADIMNKESSVKKEWVDLLREMVLRLPELPNLHSLKALSSADAEVDFFNNITHLQTHRRVRALSRFRNVLNGGSLSEVIVSKLFVPFFFNMLLDVQDGKGEHLRNACVDTLASISGCMPWKTYYALLLRCFHEMTLKLDKKKVLVRLICSILDQFHFSETCYSNDVQKLLGDSGLTSSTLVHCFSTAHDMTEIQTCLQKVVLPKLQKMLALDPEKVDVNISVATLKLLKLLPGDIMDSQLSSIVHRISNFLKSRVESSRDEARSALAACLKELGLDFLQFIVSVLRATLKRGYEVHVLGYTLHYILLKSLSNPVMGKLDYCLEDLIAVVENDILGDVAEEKEVEKIASKMKETRKCKSFESLKLIAQSITFKTHALRLLQTVTAHLQKHLSPKIKSKLETMLSYIASGIEGNPSVDQTDLFVFVFGLIEDGIKEENDQGESFASVKKDKEGRTIFGNRKIISDRIISIRSQSSHLITVFALGVLHNRTKNVKLDKNDGQLFSMLDPFIALLGNCLNSKYEDVLSGTLRCLTPLIKLPLPSLEKQADKIKKALLEIAQTLNANSPLIQSCLRLLTVLLQNANITLSTEQLHMLIQFPIFIDLERNPSFVALALLKSIVNRKLVVHEIYDIVSRVAEVMVTNQEEPIRRKCSEILLQFLLDYHLSEKRLQQHLDFLLMNLRYEHSTGREAVLEMLHAIIMKFPKGFVNEQSQTLFLHLITCLANDHDNKVRSMTGAAIKLLIGRMDAQSLKYVLEYSLCWYLGEKPQLWIPAAQVLGLLIEVMKKGFRGHVTNVLPVTRSILQSAIDSVAHLGGDITNETTIPLWKESYYSLVMLEKMLQQFPDLLLEGDLEDIWEAISEFLFHPHMWLRNISCRLVAFYFATTINLEKPLDEYFLLSPSRLFLIAAAMCCQLQAPVIEETAGNLIKQNFVFAICGLHSLTGQKDKMEFQRFWSSLEERDKACFLKAFQLLDSRKGRGMFAAYTSGLSGQCYEQNNENPQYYLVSVLLKRIGKIAIQMENVQMKIILDILRTLSSQIKDDCQRYAAEMLLPLYKVCEGFAGKIISDDVKQLAQEVRESIEDTMGKKNFLQVYYQIRKILEAKRDKRKQEEKIMAVVNPTRNAKRKLRISAKHRAHKRRKMMTMKMGRWMR</sequence>
<evidence type="ECO:0000313" key="4">
    <source>
        <dbReference type="EMBL" id="KAK6941816.1"/>
    </source>
</evidence>
<dbReference type="SUPFAM" id="SSF48371">
    <property type="entry name" value="ARM repeat"/>
    <property type="match status" value="3"/>
</dbReference>
<dbReference type="EMBL" id="JBAMMX010000004">
    <property type="protein sequence ID" value="KAK6941816.1"/>
    <property type="molecule type" value="Genomic_DNA"/>
</dbReference>
<dbReference type="InterPro" id="IPR052575">
    <property type="entry name" value="SSU_processome_comp_20"/>
</dbReference>
<feature type="domain" description="U3 small nucleolar RNA-associated protein 20 N-terminal" evidence="1">
    <location>
        <begin position="897"/>
        <end position="1509"/>
    </location>
</feature>
<dbReference type="InterPro" id="IPR057525">
    <property type="entry name" value="UTP20_C"/>
</dbReference>
<keyword evidence="5" id="KW-1185">Reference proteome</keyword>
<organism evidence="4 5">
    <name type="scientific">Dillenia turbinata</name>
    <dbReference type="NCBI Taxonomy" id="194707"/>
    <lineage>
        <taxon>Eukaryota</taxon>
        <taxon>Viridiplantae</taxon>
        <taxon>Streptophyta</taxon>
        <taxon>Embryophyta</taxon>
        <taxon>Tracheophyta</taxon>
        <taxon>Spermatophyta</taxon>
        <taxon>Magnoliopsida</taxon>
        <taxon>eudicotyledons</taxon>
        <taxon>Gunneridae</taxon>
        <taxon>Pentapetalae</taxon>
        <taxon>Dilleniales</taxon>
        <taxon>Dilleniaceae</taxon>
        <taxon>Dillenia</taxon>
    </lineage>
</organism>
<dbReference type="Gene3D" id="1.25.10.10">
    <property type="entry name" value="Leucine-rich Repeat Variant"/>
    <property type="match status" value="2"/>
</dbReference>
<dbReference type="InterPro" id="IPR046523">
    <property type="entry name" value="UTP20_dom"/>
</dbReference>
<dbReference type="Pfam" id="PF07539">
    <property type="entry name" value="UTP20_N"/>
    <property type="match status" value="1"/>
</dbReference>
<evidence type="ECO:0000313" key="5">
    <source>
        <dbReference type="Proteomes" id="UP001370490"/>
    </source>
</evidence>
<dbReference type="InterPro" id="IPR011989">
    <property type="entry name" value="ARM-like"/>
</dbReference>
<comment type="caution">
    <text evidence="4">The sequence shown here is derived from an EMBL/GenBank/DDBJ whole genome shotgun (WGS) entry which is preliminary data.</text>
</comment>
<dbReference type="InterPro" id="IPR011430">
    <property type="entry name" value="UTP20_N"/>
</dbReference>
<dbReference type="GO" id="GO:0032040">
    <property type="term" value="C:small-subunit processome"/>
    <property type="evidence" value="ECO:0007669"/>
    <property type="project" value="TreeGrafter"/>
</dbReference>
<dbReference type="Pfam" id="PF23099">
    <property type="entry name" value="UTP20_C"/>
    <property type="match status" value="1"/>
</dbReference>
<reference evidence="4 5" key="1">
    <citation type="submission" date="2023-12" db="EMBL/GenBank/DDBJ databases">
        <title>A high-quality genome assembly for Dillenia turbinata (Dilleniales).</title>
        <authorList>
            <person name="Chanderbali A."/>
        </authorList>
    </citation>
    <scope>NUCLEOTIDE SEQUENCE [LARGE SCALE GENOMIC DNA]</scope>
    <source>
        <strain evidence="4">LSX21</strain>
        <tissue evidence="4">Leaf</tissue>
    </source>
</reference>
<accession>A0AAN8W5Q2</accession>
<proteinExistence type="predicted"/>